<keyword evidence="2" id="KW-1185">Reference proteome</keyword>
<evidence type="ECO:0000313" key="2">
    <source>
        <dbReference type="Proteomes" id="UP000030901"/>
    </source>
</evidence>
<dbReference type="HOGENOM" id="CLU_1347200_0_0_6"/>
<sequence>MSLITKEEAHKNLEPFYELFNKSCHEAWNYWLTGGAPRMQNSRYRACSLWNDFLYSIRKEIDSNKYPNICYAKIPYIQGLLVNDKYFIRFKKGDKSFRTSNYPTQSALNYHDPEIDMFGGIVRLELIYLLNDNGVGINKVLLTQSKGKTTVWAIDITNSNITPSNIESEHHYVDNNVSNTVIKPKTDIAKKHKVVNDKANE</sequence>
<accession>A0A0A7RZS5</accession>
<organism evidence="1 2">
    <name type="scientific">Frischella perrara</name>
    <dbReference type="NCBI Taxonomy" id="1267021"/>
    <lineage>
        <taxon>Bacteria</taxon>
        <taxon>Pseudomonadati</taxon>
        <taxon>Pseudomonadota</taxon>
        <taxon>Gammaproteobacteria</taxon>
        <taxon>Orbales</taxon>
        <taxon>Orbaceae</taxon>
        <taxon>Frischella</taxon>
    </lineage>
</organism>
<dbReference type="Proteomes" id="UP000030901">
    <property type="component" value="Chromosome"/>
</dbReference>
<evidence type="ECO:0000313" key="1">
    <source>
        <dbReference type="EMBL" id="AJA44810.1"/>
    </source>
</evidence>
<protein>
    <submittedName>
        <fullName evidence="1">Uncharacterized protein</fullName>
    </submittedName>
</protein>
<dbReference type="OrthoDB" id="8478738at2"/>
<dbReference type="KEGG" id="fpp:FPB0191_00984"/>
<dbReference type="EMBL" id="CP009056">
    <property type="protein sequence ID" value="AJA44810.1"/>
    <property type="molecule type" value="Genomic_DNA"/>
</dbReference>
<reference evidence="1 2" key="1">
    <citation type="journal article" date="2014" name="Appl. Environ. Microbiol.">
        <title>Gut symbionts from distinct hosts exhibit genotoxic activity via divergent colibactin biosynthetic pathways.</title>
        <authorList>
            <person name="Engel P."/>
            <person name="Vizcaino M.I."/>
            <person name="Crawford J.M."/>
        </authorList>
    </citation>
    <scope>NUCLEOTIDE SEQUENCE [LARGE SCALE GENOMIC DNA]</scope>
    <source>
        <strain evidence="1 2">PEB0191</strain>
    </source>
</reference>
<proteinExistence type="predicted"/>
<gene>
    <name evidence="1" type="ORF">FPB0191_00984</name>
</gene>
<dbReference type="RefSeq" id="WP_052236772.1">
    <property type="nucleotide sequence ID" value="NZ_CAMKYH010000065.1"/>
</dbReference>
<name>A0A0A7RZS5_FRIPE</name>
<dbReference type="AlphaFoldDB" id="A0A0A7RZS5"/>